<dbReference type="RefSeq" id="XP_020118081.1">
    <property type="nucleotide sequence ID" value="XM_020268965.1"/>
</dbReference>
<dbReference type="Proteomes" id="UP000214365">
    <property type="component" value="Unassembled WGS sequence"/>
</dbReference>
<feature type="transmembrane region" description="Helical" evidence="1">
    <location>
        <begin position="12"/>
        <end position="29"/>
    </location>
</feature>
<dbReference type="PANTHER" id="PTHR42109:SF2">
    <property type="entry name" value="INTEGRAL MEMBRANE PROTEIN"/>
    <property type="match status" value="1"/>
</dbReference>
<dbReference type="EMBL" id="LFMY01000010">
    <property type="protein sequence ID" value="OKL57960.1"/>
    <property type="molecule type" value="Genomic_DNA"/>
</dbReference>
<evidence type="ECO:0000313" key="3">
    <source>
        <dbReference type="EMBL" id="OKL57960.1"/>
    </source>
</evidence>
<keyword evidence="1" id="KW-1133">Transmembrane helix</keyword>
<feature type="transmembrane region" description="Helical" evidence="1">
    <location>
        <begin position="67"/>
        <end position="93"/>
    </location>
</feature>
<proteinExistence type="predicted"/>
<dbReference type="OrthoDB" id="2560628at2759"/>
<keyword evidence="1" id="KW-0812">Transmembrane</keyword>
<feature type="transmembrane region" description="Helical" evidence="1">
    <location>
        <begin position="41"/>
        <end position="61"/>
    </location>
</feature>
<evidence type="ECO:0000256" key="1">
    <source>
        <dbReference type="SAM" id="Phobius"/>
    </source>
</evidence>
<dbReference type="InterPro" id="IPR056119">
    <property type="entry name" value="DUF7702"/>
</dbReference>
<dbReference type="AlphaFoldDB" id="A0A225AC76"/>
<feature type="domain" description="DUF7702" evidence="2">
    <location>
        <begin position="3"/>
        <end position="96"/>
    </location>
</feature>
<keyword evidence="1" id="KW-0472">Membrane</keyword>
<evidence type="ECO:0000313" key="4">
    <source>
        <dbReference type="Proteomes" id="UP000214365"/>
    </source>
</evidence>
<name>A0A225AC76_TALAT</name>
<sequence length="163" mass="17903">MFNEHSKVSIAQIAFYVPAIIAAAVLVFFRRAIRGLPRYQWIVLMVFTIIRLAGGIVVILYENQSSSIGLLVAASIMLNVGVFPCIAATIGFLNIITYVDFHEISVPREQDSYELATGSLQCLLAVSFYYKHSFGREDVNSATLVSCIKSPKVGTNDLAVLLP</sequence>
<evidence type="ECO:0000259" key="2">
    <source>
        <dbReference type="Pfam" id="PF24800"/>
    </source>
</evidence>
<protein>
    <recommendedName>
        <fullName evidence="2">DUF7702 domain-containing protein</fullName>
    </recommendedName>
</protein>
<dbReference type="GeneID" id="31006418"/>
<organism evidence="3 4">
    <name type="scientific">Talaromyces atroroseus</name>
    <dbReference type="NCBI Taxonomy" id="1441469"/>
    <lineage>
        <taxon>Eukaryota</taxon>
        <taxon>Fungi</taxon>
        <taxon>Dikarya</taxon>
        <taxon>Ascomycota</taxon>
        <taxon>Pezizomycotina</taxon>
        <taxon>Eurotiomycetes</taxon>
        <taxon>Eurotiomycetidae</taxon>
        <taxon>Eurotiales</taxon>
        <taxon>Trichocomaceae</taxon>
        <taxon>Talaromyces</taxon>
        <taxon>Talaromyces sect. Trachyspermi</taxon>
    </lineage>
</organism>
<comment type="caution">
    <text evidence="3">The sequence shown here is derived from an EMBL/GenBank/DDBJ whole genome shotgun (WGS) entry which is preliminary data.</text>
</comment>
<dbReference type="PANTHER" id="PTHR42109">
    <property type="entry name" value="UNPLACED GENOMIC SCAFFOLD UM_SCAF_CONTIG_1.265, WHOLE GENOME SHOTGUN SEQUENCE"/>
    <property type="match status" value="1"/>
</dbReference>
<reference evidence="3 4" key="1">
    <citation type="submission" date="2015-06" db="EMBL/GenBank/DDBJ databases">
        <title>Talaromyces atroroseus IBT 11181 draft genome.</title>
        <authorList>
            <person name="Rasmussen K.B."/>
            <person name="Rasmussen S."/>
            <person name="Petersen B."/>
            <person name="Sicheritz-Ponten T."/>
            <person name="Mortensen U.H."/>
            <person name="Thrane U."/>
        </authorList>
    </citation>
    <scope>NUCLEOTIDE SEQUENCE [LARGE SCALE GENOMIC DNA]</scope>
    <source>
        <strain evidence="3 4">IBT 11181</strain>
    </source>
</reference>
<dbReference type="Pfam" id="PF24800">
    <property type="entry name" value="DUF7702"/>
    <property type="match status" value="1"/>
</dbReference>
<accession>A0A225AC76</accession>
<gene>
    <name evidence="3" type="ORF">UA08_06663</name>
</gene>
<keyword evidence="4" id="KW-1185">Reference proteome</keyword>